<evidence type="ECO:0000256" key="2">
    <source>
        <dbReference type="ARBA" id="ARBA00004948"/>
    </source>
</evidence>
<comment type="similarity">
    <text evidence="13 19">Belongs to the ThiI family.</text>
</comment>
<evidence type="ECO:0000256" key="13">
    <source>
        <dbReference type="ARBA" id="ARBA00061472"/>
    </source>
</evidence>
<evidence type="ECO:0000256" key="6">
    <source>
        <dbReference type="ARBA" id="ARBA00022741"/>
    </source>
</evidence>
<evidence type="ECO:0000256" key="1">
    <source>
        <dbReference type="ARBA" id="ARBA00004496"/>
    </source>
</evidence>
<dbReference type="InterPro" id="IPR004114">
    <property type="entry name" value="THUMP_dom"/>
</dbReference>
<dbReference type="SUPFAM" id="SSF143437">
    <property type="entry name" value="THUMP domain-like"/>
    <property type="match status" value="1"/>
</dbReference>
<feature type="binding site" evidence="19">
    <location>
        <begin position="182"/>
        <end position="183"/>
    </location>
    <ligand>
        <name>ATP</name>
        <dbReference type="ChEBI" id="CHEBI:30616"/>
    </ligand>
</feature>
<evidence type="ECO:0000256" key="19">
    <source>
        <dbReference type="HAMAP-Rule" id="MF_00021"/>
    </source>
</evidence>
<dbReference type="CDD" id="cd01712">
    <property type="entry name" value="PPase_ThiI"/>
    <property type="match status" value="1"/>
</dbReference>
<dbReference type="GO" id="GO:0002937">
    <property type="term" value="P:tRNA 4-thiouridine biosynthesis"/>
    <property type="evidence" value="ECO:0007669"/>
    <property type="project" value="TreeGrafter"/>
</dbReference>
<evidence type="ECO:0000256" key="5">
    <source>
        <dbReference type="ARBA" id="ARBA00022679"/>
    </source>
</evidence>
<evidence type="ECO:0000256" key="15">
    <source>
        <dbReference type="ARBA" id="ARBA00071867"/>
    </source>
</evidence>
<keyword evidence="5 19" id="KW-0808">Transferase</keyword>
<evidence type="ECO:0000256" key="17">
    <source>
        <dbReference type="ARBA" id="ARBA00077849"/>
    </source>
</evidence>
<dbReference type="GO" id="GO:0052837">
    <property type="term" value="P:thiazole biosynthetic process"/>
    <property type="evidence" value="ECO:0007669"/>
    <property type="project" value="TreeGrafter"/>
</dbReference>
<evidence type="ECO:0000256" key="3">
    <source>
        <dbReference type="ARBA" id="ARBA00022490"/>
    </source>
</evidence>
<dbReference type="Pfam" id="PF22025">
    <property type="entry name" value="ThiI_fer"/>
    <property type="match status" value="1"/>
</dbReference>
<keyword evidence="4 19" id="KW-0820">tRNA-binding</keyword>
<dbReference type="Gene3D" id="3.30.2130.30">
    <property type="match status" value="1"/>
</dbReference>
<evidence type="ECO:0000313" key="21">
    <source>
        <dbReference type="EMBL" id="HIU12623.1"/>
    </source>
</evidence>
<dbReference type="HAMAP" id="MF_00021">
    <property type="entry name" value="ThiI"/>
    <property type="match status" value="1"/>
</dbReference>
<dbReference type="InterPro" id="IPR049961">
    <property type="entry name" value="ThiI_N"/>
</dbReference>
<evidence type="ECO:0000256" key="9">
    <source>
        <dbReference type="ARBA" id="ARBA00022977"/>
    </source>
</evidence>
<keyword evidence="7 19" id="KW-0067">ATP-binding</keyword>
<feature type="domain" description="THUMP" evidence="20">
    <location>
        <begin position="60"/>
        <end position="164"/>
    </location>
</feature>
<evidence type="ECO:0000256" key="14">
    <source>
        <dbReference type="ARBA" id="ARBA00066827"/>
    </source>
</evidence>
<dbReference type="GO" id="GO:0005829">
    <property type="term" value="C:cytosol"/>
    <property type="evidence" value="ECO:0007669"/>
    <property type="project" value="TreeGrafter"/>
</dbReference>
<dbReference type="Pfam" id="PF02926">
    <property type="entry name" value="THUMP"/>
    <property type="match status" value="1"/>
</dbReference>
<dbReference type="InterPro" id="IPR003720">
    <property type="entry name" value="tRNA_STrfase"/>
</dbReference>
<dbReference type="EMBL" id="DVMJ01000007">
    <property type="protein sequence ID" value="HIU12623.1"/>
    <property type="molecule type" value="Genomic_DNA"/>
</dbReference>
<dbReference type="SMART" id="SM00981">
    <property type="entry name" value="THUMP"/>
    <property type="match status" value="1"/>
</dbReference>
<dbReference type="PROSITE" id="PS51165">
    <property type="entry name" value="THUMP"/>
    <property type="match status" value="1"/>
</dbReference>
<dbReference type="EC" id="2.8.1.4" evidence="14 19"/>
<dbReference type="Gene3D" id="3.40.50.620">
    <property type="entry name" value="HUPs"/>
    <property type="match status" value="1"/>
</dbReference>
<evidence type="ECO:0000256" key="16">
    <source>
        <dbReference type="ARBA" id="ARBA00075337"/>
    </source>
</evidence>
<dbReference type="GO" id="GO:0000049">
    <property type="term" value="F:tRNA binding"/>
    <property type="evidence" value="ECO:0007669"/>
    <property type="project" value="UniProtKB-UniRule"/>
</dbReference>
<dbReference type="GO" id="GO:0140741">
    <property type="term" value="F:tRNA-uracil-4 sulfurtransferase activity"/>
    <property type="evidence" value="ECO:0007669"/>
    <property type="project" value="UniProtKB-EC"/>
</dbReference>
<dbReference type="InterPro" id="IPR050102">
    <property type="entry name" value="tRNA_sulfurtransferase_ThiI"/>
</dbReference>
<reference evidence="21" key="2">
    <citation type="journal article" date="2021" name="PeerJ">
        <title>Extensive microbial diversity within the chicken gut microbiome revealed by metagenomics and culture.</title>
        <authorList>
            <person name="Gilroy R."/>
            <person name="Ravi A."/>
            <person name="Getino M."/>
            <person name="Pursley I."/>
            <person name="Horton D.L."/>
            <person name="Alikhan N.F."/>
            <person name="Baker D."/>
            <person name="Gharbi K."/>
            <person name="Hall N."/>
            <person name="Watson M."/>
            <person name="Adriaenssens E.M."/>
            <person name="Foster-Nyarko E."/>
            <person name="Jarju S."/>
            <person name="Secka A."/>
            <person name="Antonio M."/>
            <person name="Oren A."/>
            <person name="Chaudhuri R.R."/>
            <person name="La Ragione R."/>
            <person name="Hildebrand F."/>
            <person name="Pallen M.J."/>
        </authorList>
    </citation>
    <scope>NUCLEOTIDE SEQUENCE</scope>
    <source>
        <strain evidence="21">CHK195-11698</strain>
    </source>
</reference>
<evidence type="ECO:0000256" key="8">
    <source>
        <dbReference type="ARBA" id="ARBA00022884"/>
    </source>
</evidence>
<name>A0A9D1HL84_9FIRM</name>
<protein>
    <recommendedName>
        <fullName evidence="15 19">Probable tRNA sulfurtransferase</fullName>
        <ecNumber evidence="14 19">2.8.1.4</ecNumber>
    </recommendedName>
    <alternativeName>
        <fullName evidence="16 19">Sulfur carrier protein ThiS sulfurtransferase</fullName>
    </alternativeName>
    <alternativeName>
        <fullName evidence="17 19">Thiamine biosynthesis protein ThiI</fullName>
    </alternativeName>
    <alternativeName>
        <fullName evidence="18 19">tRNA 4-thiouridine synthase</fullName>
    </alternativeName>
</protein>
<gene>
    <name evidence="19 21" type="primary">thiI</name>
    <name evidence="21" type="ORF">IAD15_00910</name>
</gene>
<comment type="catalytic activity">
    <reaction evidence="10 19">
        <text>[ThiI sulfur-carrier protein]-S-sulfanyl-L-cysteine + a uridine in tRNA + 2 reduced [2Fe-2S]-[ferredoxin] + ATP + H(+) = [ThiI sulfur-carrier protein]-L-cysteine + a 4-thiouridine in tRNA + 2 oxidized [2Fe-2S]-[ferredoxin] + AMP + diphosphate</text>
        <dbReference type="Rhea" id="RHEA:24176"/>
        <dbReference type="Rhea" id="RHEA-COMP:10000"/>
        <dbReference type="Rhea" id="RHEA-COMP:10001"/>
        <dbReference type="Rhea" id="RHEA-COMP:13337"/>
        <dbReference type="Rhea" id="RHEA-COMP:13338"/>
        <dbReference type="Rhea" id="RHEA-COMP:13339"/>
        <dbReference type="Rhea" id="RHEA-COMP:13340"/>
        <dbReference type="ChEBI" id="CHEBI:15378"/>
        <dbReference type="ChEBI" id="CHEBI:29950"/>
        <dbReference type="ChEBI" id="CHEBI:30616"/>
        <dbReference type="ChEBI" id="CHEBI:33019"/>
        <dbReference type="ChEBI" id="CHEBI:33737"/>
        <dbReference type="ChEBI" id="CHEBI:33738"/>
        <dbReference type="ChEBI" id="CHEBI:61963"/>
        <dbReference type="ChEBI" id="CHEBI:65315"/>
        <dbReference type="ChEBI" id="CHEBI:136798"/>
        <dbReference type="ChEBI" id="CHEBI:456215"/>
        <dbReference type="EC" id="2.8.1.4"/>
    </reaction>
</comment>
<keyword evidence="8 19" id="KW-0694">RNA-binding</keyword>
<feature type="binding site" evidence="19">
    <location>
        <begin position="207"/>
        <end position="208"/>
    </location>
    <ligand>
        <name>ATP</name>
        <dbReference type="ChEBI" id="CHEBI:30616"/>
    </ligand>
</feature>
<comment type="pathway">
    <text evidence="2 19">Cofactor biosynthesis; thiamine diphosphate biosynthesis.</text>
</comment>
<feature type="binding site" evidence="19">
    <location>
        <position position="286"/>
    </location>
    <ligand>
        <name>ATP</name>
        <dbReference type="ChEBI" id="CHEBI:30616"/>
    </ligand>
</feature>
<accession>A0A9D1HL84</accession>
<organism evidence="21 22">
    <name type="scientific">Candidatus Fimiplasma intestinipullorum</name>
    <dbReference type="NCBI Taxonomy" id="2840825"/>
    <lineage>
        <taxon>Bacteria</taxon>
        <taxon>Bacillati</taxon>
        <taxon>Bacillota</taxon>
        <taxon>Clostridia</taxon>
        <taxon>Eubacteriales</taxon>
        <taxon>Candidatus Fimiplasma</taxon>
    </lineage>
</organism>
<evidence type="ECO:0000259" key="20">
    <source>
        <dbReference type="PROSITE" id="PS51165"/>
    </source>
</evidence>
<dbReference type="GO" id="GO:0009229">
    <property type="term" value="P:thiamine diphosphate biosynthetic process"/>
    <property type="evidence" value="ECO:0007669"/>
    <property type="project" value="UniProtKB-UniRule"/>
</dbReference>
<comment type="subcellular location">
    <subcellularLocation>
        <location evidence="1 19">Cytoplasm</location>
    </subcellularLocation>
</comment>
<dbReference type="InterPro" id="IPR054173">
    <property type="entry name" value="ThiI_fer"/>
</dbReference>
<dbReference type="InterPro" id="IPR014729">
    <property type="entry name" value="Rossmann-like_a/b/a_fold"/>
</dbReference>
<comment type="function">
    <text evidence="12 19">Catalyzes the ATP-dependent transfer of a sulfur to tRNA to produce 4-thiouridine in position 8 of tRNAs, which functions as a near-UV photosensor. Also catalyzes the transfer of sulfur to the sulfur carrier protein ThiS, forming ThiS-thiocarboxylate. This is a step in the synthesis of thiazole, in the thiamine biosynthesis pathway. The sulfur is donated as persulfide by IscS.</text>
</comment>
<evidence type="ECO:0000256" key="18">
    <source>
        <dbReference type="ARBA" id="ARBA00080570"/>
    </source>
</evidence>
<dbReference type="PANTHER" id="PTHR43209">
    <property type="entry name" value="TRNA SULFURTRANSFERASE"/>
    <property type="match status" value="1"/>
</dbReference>
<dbReference type="AlphaFoldDB" id="A0A9D1HL84"/>
<proteinExistence type="inferred from homology"/>
<evidence type="ECO:0000313" key="22">
    <source>
        <dbReference type="Proteomes" id="UP000824175"/>
    </source>
</evidence>
<evidence type="ECO:0000256" key="12">
    <source>
        <dbReference type="ARBA" id="ARBA00058382"/>
    </source>
</evidence>
<evidence type="ECO:0000256" key="4">
    <source>
        <dbReference type="ARBA" id="ARBA00022555"/>
    </source>
</evidence>
<keyword evidence="3 19" id="KW-0963">Cytoplasm</keyword>
<comment type="caution">
    <text evidence="21">The sequence shown here is derived from an EMBL/GenBank/DDBJ whole genome shotgun (WGS) entry which is preliminary data.</text>
</comment>
<dbReference type="GO" id="GO:0009228">
    <property type="term" value="P:thiamine biosynthetic process"/>
    <property type="evidence" value="ECO:0007669"/>
    <property type="project" value="UniProtKB-KW"/>
</dbReference>
<dbReference type="Pfam" id="PF02568">
    <property type="entry name" value="ThiI"/>
    <property type="match status" value="1"/>
</dbReference>
<keyword evidence="9 19" id="KW-0784">Thiamine biosynthesis</keyword>
<dbReference type="GO" id="GO:0004810">
    <property type="term" value="F:CCA tRNA nucleotidyltransferase activity"/>
    <property type="evidence" value="ECO:0007669"/>
    <property type="project" value="InterPro"/>
</dbReference>
<dbReference type="Proteomes" id="UP000824175">
    <property type="component" value="Unassembled WGS sequence"/>
</dbReference>
<feature type="binding site" evidence="19">
    <location>
        <position position="295"/>
    </location>
    <ligand>
        <name>ATP</name>
        <dbReference type="ChEBI" id="CHEBI:30616"/>
    </ligand>
</feature>
<dbReference type="InterPro" id="IPR020536">
    <property type="entry name" value="ThiI_AANH"/>
</dbReference>
<dbReference type="SUPFAM" id="SSF52402">
    <property type="entry name" value="Adenine nucleotide alpha hydrolases-like"/>
    <property type="match status" value="1"/>
</dbReference>
<evidence type="ECO:0000256" key="11">
    <source>
        <dbReference type="ARBA" id="ARBA00052330"/>
    </source>
</evidence>
<feature type="binding site" evidence="19">
    <location>
        <position position="264"/>
    </location>
    <ligand>
        <name>ATP</name>
        <dbReference type="ChEBI" id="CHEBI:30616"/>
    </ligand>
</feature>
<dbReference type="PANTHER" id="PTHR43209:SF1">
    <property type="entry name" value="TRNA SULFURTRANSFERASE"/>
    <property type="match status" value="1"/>
</dbReference>
<dbReference type="GO" id="GO:0005524">
    <property type="term" value="F:ATP binding"/>
    <property type="evidence" value="ECO:0007669"/>
    <property type="project" value="UniProtKB-UniRule"/>
</dbReference>
<evidence type="ECO:0000256" key="10">
    <source>
        <dbReference type="ARBA" id="ARBA00050570"/>
    </source>
</evidence>
<evidence type="ECO:0000256" key="7">
    <source>
        <dbReference type="ARBA" id="ARBA00022840"/>
    </source>
</evidence>
<sequence length="398" mass="45268">MEYNHILVRFGELTTKGKNRKTFIQKLFQNTKEALLRFEHLTYELTYDRLYILLNGEDQKEVTEALKHVFGILSFSLAIKVPTELEAIKEAASFLVEKTEGQTFKIDTKRNDKNFPMTSPEISRSVAGYIFHHTQKDLSVDVHHPDIRIRIELRQKDSYVMNDVIHGAGGYPVGIGGKALLMLSGGIDSPVAGYLTMKRGVEIECIHFASPPYTSDRAREKVLELVGKLNAYQPTIRVHVIPFTDLQLAIYEHTPESYAMTVMRRMMYRIAQRVAEQENCLAISNGESIGQVASQTLDSMKAINCVIDMPVIRPVVCMDKIEIMELARQIGTYDISIRPYEDCCTIFTPKQPATKPRREKCETYELGWDFNQMVEDCVAARETLIIGLDAVDENADLF</sequence>
<keyword evidence="6 19" id="KW-0547">Nucleotide-binding</keyword>
<dbReference type="CDD" id="cd11716">
    <property type="entry name" value="THUMP_ThiI"/>
    <property type="match status" value="1"/>
</dbReference>
<dbReference type="NCBIfam" id="TIGR00342">
    <property type="entry name" value="tRNA uracil 4-sulfurtransferase ThiI"/>
    <property type="match status" value="1"/>
</dbReference>
<reference evidence="21" key="1">
    <citation type="submission" date="2020-10" db="EMBL/GenBank/DDBJ databases">
        <authorList>
            <person name="Gilroy R."/>
        </authorList>
    </citation>
    <scope>NUCLEOTIDE SEQUENCE</scope>
    <source>
        <strain evidence="21">CHK195-11698</strain>
    </source>
</reference>
<dbReference type="FunFam" id="3.40.50.620:FF:000053">
    <property type="entry name" value="Probable tRNA sulfurtransferase"/>
    <property type="match status" value="1"/>
</dbReference>
<dbReference type="InterPro" id="IPR049962">
    <property type="entry name" value="THUMP_ThiI"/>
</dbReference>
<comment type="catalytic activity">
    <reaction evidence="11 19">
        <text>[ThiS sulfur-carrier protein]-C-terminal Gly-Gly-AMP + S-sulfanyl-L-cysteinyl-[cysteine desulfurase] + AH2 = [ThiS sulfur-carrier protein]-C-terminal-Gly-aminoethanethioate + L-cysteinyl-[cysteine desulfurase] + A + AMP + 2 H(+)</text>
        <dbReference type="Rhea" id="RHEA:43340"/>
        <dbReference type="Rhea" id="RHEA-COMP:12157"/>
        <dbReference type="Rhea" id="RHEA-COMP:12158"/>
        <dbReference type="Rhea" id="RHEA-COMP:12910"/>
        <dbReference type="Rhea" id="RHEA-COMP:19908"/>
        <dbReference type="ChEBI" id="CHEBI:13193"/>
        <dbReference type="ChEBI" id="CHEBI:15378"/>
        <dbReference type="ChEBI" id="CHEBI:17499"/>
        <dbReference type="ChEBI" id="CHEBI:29950"/>
        <dbReference type="ChEBI" id="CHEBI:61963"/>
        <dbReference type="ChEBI" id="CHEBI:90618"/>
        <dbReference type="ChEBI" id="CHEBI:232372"/>
        <dbReference type="ChEBI" id="CHEBI:456215"/>
    </reaction>
</comment>